<organism evidence="2 3">
    <name type="scientific">Lasiosphaeria hispida</name>
    <dbReference type="NCBI Taxonomy" id="260671"/>
    <lineage>
        <taxon>Eukaryota</taxon>
        <taxon>Fungi</taxon>
        <taxon>Dikarya</taxon>
        <taxon>Ascomycota</taxon>
        <taxon>Pezizomycotina</taxon>
        <taxon>Sordariomycetes</taxon>
        <taxon>Sordariomycetidae</taxon>
        <taxon>Sordariales</taxon>
        <taxon>Lasiosphaeriaceae</taxon>
        <taxon>Lasiosphaeria</taxon>
    </lineage>
</organism>
<protein>
    <submittedName>
        <fullName evidence="2">Uncharacterized protein</fullName>
    </submittedName>
</protein>
<sequence length="109" mass="11637">MKLLITTLASLFGALAFAESCSYKSDDYGTLKGTCRTPKLCDTLAGYLQKDLCSGGSNNVCCIQKSCSAPKGITGFCTSIKNCDSIGYANRVKNRCPGGNDVQCCYYDL</sequence>
<evidence type="ECO:0000313" key="3">
    <source>
        <dbReference type="Proteomes" id="UP001275084"/>
    </source>
</evidence>
<comment type="caution">
    <text evidence="2">The sequence shown here is derived from an EMBL/GenBank/DDBJ whole genome shotgun (WGS) entry which is preliminary data.</text>
</comment>
<proteinExistence type="predicted"/>
<feature type="signal peptide" evidence="1">
    <location>
        <begin position="1"/>
        <end position="18"/>
    </location>
</feature>
<reference evidence="2" key="2">
    <citation type="submission" date="2023-06" db="EMBL/GenBank/DDBJ databases">
        <authorList>
            <consortium name="Lawrence Berkeley National Laboratory"/>
            <person name="Haridas S."/>
            <person name="Hensen N."/>
            <person name="Bonometti L."/>
            <person name="Westerberg I."/>
            <person name="Brannstrom I.O."/>
            <person name="Guillou S."/>
            <person name="Cros-Aarteil S."/>
            <person name="Calhoun S."/>
            <person name="Kuo A."/>
            <person name="Mondo S."/>
            <person name="Pangilinan J."/>
            <person name="Riley R."/>
            <person name="Labutti K."/>
            <person name="Andreopoulos B."/>
            <person name="Lipzen A."/>
            <person name="Chen C."/>
            <person name="Yanf M."/>
            <person name="Daum C."/>
            <person name="Ng V."/>
            <person name="Clum A."/>
            <person name="Steindorff A."/>
            <person name="Ohm R."/>
            <person name="Martin F."/>
            <person name="Silar P."/>
            <person name="Natvig D."/>
            <person name="Lalanne C."/>
            <person name="Gautier V."/>
            <person name="Ament-Velasquez S.L."/>
            <person name="Kruys A."/>
            <person name="Hutchinson M.I."/>
            <person name="Powell A.J."/>
            <person name="Barry K."/>
            <person name="Miller A.N."/>
            <person name="Grigoriev I.V."/>
            <person name="Debuchy R."/>
            <person name="Gladieux P."/>
            <person name="Thoren M.H."/>
            <person name="Johannesson H."/>
        </authorList>
    </citation>
    <scope>NUCLEOTIDE SEQUENCE</scope>
    <source>
        <strain evidence="2">CBS 955.72</strain>
    </source>
</reference>
<keyword evidence="1" id="KW-0732">Signal</keyword>
<keyword evidence="3" id="KW-1185">Reference proteome</keyword>
<gene>
    <name evidence="2" type="ORF">B0T25DRAFT_248303</name>
</gene>
<dbReference type="AlphaFoldDB" id="A0AAJ0HF58"/>
<accession>A0AAJ0HF58</accession>
<evidence type="ECO:0000256" key="1">
    <source>
        <dbReference type="SAM" id="SignalP"/>
    </source>
</evidence>
<name>A0AAJ0HF58_9PEZI</name>
<dbReference type="Proteomes" id="UP001275084">
    <property type="component" value="Unassembled WGS sequence"/>
</dbReference>
<evidence type="ECO:0000313" key="2">
    <source>
        <dbReference type="EMBL" id="KAK3349722.1"/>
    </source>
</evidence>
<feature type="chain" id="PRO_5042463343" evidence="1">
    <location>
        <begin position="19"/>
        <end position="109"/>
    </location>
</feature>
<reference evidence="2" key="1">
    <citation type="journal article" date="2023" name="Mol. Phylogenet. Evol.">
        <title>Genome-scale phylogeny and comparative genomics of the fungal order Sordariales.</title>
        <authorList>
            <person name="Hensen N."/>
            <person name="Bonometti L."/>
            <person name="Westerberg I."/>
            <person name="Brannstrom I.O."/>
            <person name="Guillou S."/>
            <person name="Cros-Aarteil S."/>
            <person name="Calhoun S."/>
            <person name="Haridas S."/>
            <person name="Kuo A."/>
            <person name="Mondo S."/>
            <person name="Pangilinan J."/>
            <person name="Riley R."/>
            <person name="LaButti K."/>
            <person name="Andreopoulos B."/>
            <person name="Lipzen A."/>
            <person name="Chen C."/>
            <person name="Yan M."/>
            <person name="Daum C."/>
            <person name="Ng V."/>
            <person name="Clum A."/>
            <person name="Steindorff A."/>
            <person name="Ohm R.A."/>
            <person name="Martin F."/>
            <person name="Silar P."/>
            <person name="Natvig D.O."/>
            <person name="Lalanne C."/>
            <person name="Gautier V."/>
            <person name="Ament-Velasquez S.L."/>
            <person name="Kruys A."/>
            <person name="Hutchinson M.I."/>
            <person name="Powell A.J."/>
            <person name="Barry K."/>
            <person name="Miller A.N."/>
            <person name="Grigoriev I.V."/>
            <person name="Debuchy R."/>
            <person name="Gladieux P."/>
            <person name="Hiltunen Thoren M."/>
            <person name="Johannesson H."/>
        </authorList>
    </citation>
    <scope>NUCLEOTIDE SEQUENCE</scope>
    <source>
        <strain evidence="2">CBS 955.72</strain>
    </source>
</reference>
<dbReference type="EMBL" id="JAUIQD010000005">
    <property type="protein sequence ID" value="KAK3349722.1"/>
    <property type="molecule type" value="Genomic_DNA"/>
</dbReference>